<keyword evidence="1" id="KW-0808">Transferase</keyword>
<gene>
    <name evidence="1" type="ORF">CE11_00903</name>
</gene>
<evidence type="ECO:0000313" key="2">
    <source>
        <dbReference type="Proteomes" id="UP000241137"/>
    </source>
</evidence>
<organism evidence="1 2">
    <name type="scientific">Megavirus courdo11</name>
    <dbReference type="NCBI Taxonomy" id="1128140"/>
    <lineage>
        <taxon>Viruses</taxon>
        <taxon>Varidnaviria</taxon>
        <taxon>Bamfordvirae</taxon>
        <taxon>Nucleocytoviricota</taxon>
        <taxon>Megaviricetes</taxon>
        <taxon>Imitervirales</taxon>
        <taxon>Mimiviridae</taxon>
        <taxon>Megamimivirinae</taxon>
        <taxon>Megavirus</taxon>
        <taxon>Megavirus chilense</taxon>
    </lineage>
</organism>
<keyword evidence="1" id="KW-0418">Kinase</keyword>
<name>K7YHV1_9VIRU</name>
<accession>K7YHV1</accession>
<proteinExistence type="predicted"/>
<evidence type="ECO:0000313" key="1">
    <source>
        <dbReference type="EMBL" id="AFX92929.1"/>
    </source>
</evidence>
<reference evidence="1 2" key="1">
    <citation type="journal article" date="2014" name="Virus Genes">
        <title>Complete genome sequence of Courdo11 virus, a member of the family Mimiviridae.</title>
        <authorList>
            <person name="Yoosuf N."/>
            <person name="Pagnier I."/>
            <person name="Fournous G."/>
            <person name="Robert C."/>
            <person name="La Scola B."/>
            <person name="Raoult D."/>
            <person name="Colson P."/>
        </authorList>
    </citation>
    <scope>NUCLEOTIDE SEQUENCE [LARGE SCALE GENOMIC DNA]</scope>
</reference>
<dbReference type="Proteomes" id="UP000241137">
    <property type="component" value="Segment"/>
</dbReference>
<dbReference type="EMBL" id="JX975216">
    <property type="protein sequence ID" value="AFX92929.1"/>
    <property type="molecule type" value="Genomic_DNA"/>
</dbReference>
<dbReference type="GO" id="GO:0016301">
    <property type="term" value="F:kinase activity"/>
    <property type="evidence" value="ECO:0007669"/>
    <property type="project" value="UniProtKB-KW"/>
</dbReference>
<sequence>MLVIKPDDRITISEALILFNNIFIIQQKTNNLCDQKIEIMNI</sequence>
<protein>
    <submittedName>
        <fullName evidence="1">Putative serine/threonine-protein kinase</fullName>
    </submittedName>
</protein>